<evidence type="ECO:0000259" key="9">
    <source>
        <dbReference type="Pfam" id="PF01568"/>
    </source>
</evidence>
<evidence type="ECO:0000259" key="10">
    <source>
        <dbReference type="Pfam" id="PF18364"/>
    </source>
</evidence>
<keyword evidence="6" id="KW-0560">Oxidoreductase</keyword>
<dbReference type="OrthoDB" id="9759518at2"/>
<dbReference type="Pfam" id="PF01568">
    <property type="entry name" value="Molydop_binding"/>
    <property type="match status" value="1"/>
</dbReference>
<evidence type="ECO:0000256" key="4">
    <source>
        <dbReference type="ARBA" id="ARBA00022723"/>
    </source>
</evidence>
<comment type="cofactor">
    <cofactor evidence="1">
        <name>Mo-bis(molybdopterin guanine dinucleotide)</name>
        <dbReference type="ChEBI" id="CHEBI:60539"/>
    </cofactor>
</comment>
<dbReference type="SUPFAM" id="SSF53706">
    <property type="entry name" value="Formate dehydrogenase/DMSO reductase, domains 1-3"/>
    <property type="match status" value="1"/>
</dbReference>
<dbReference type="PROSITE" id="PS00490">
    <property type="entry name" value="MOLYBDOPTERIN_PROK_2"/>
    <property type="match status" value="1"/>
</dbReference>
<evidence type="ECO:0000259" key="8">
    <source>
        <dbReference type="Pfam" id="PF00384"/>
    </source>
</evidence>
<name>A0A1P8UMF6_9RHOB</name>
<evidence type="ECO:0000256" key="2">
    <source>
        <dbReference type="ARBA" id="ARBA00010312"/>
    </source>
</evidence>
<proteinExistence type="inferred from homology"/>
<dbReference type="InterPro" id="IPR006656">
    <property type="entry name" value="Mopterin_OxRdtase"/>
</dbReference>
<dbReference type="GO" id="GO:0009061">
    <property type="term" value="P:anaerobic respiration"/>
    <property type="evidence" value="ECO:0007669"/>
    <property type="project" value="TreeGrafter"/>
</dbReference>
<accession>A0A1P8UMF6</accession>
<evidence type="ECO:0000313" key="12">
    <source>
        <dbReference type="Proteomes" id="UP000187059"/>
    </source>
</evidence>
<sequence length="769" mass="84158">MSKSDPKRLRLSASHWGAFRAEVVDGALRRIEPFEHDPEPSGLIHAWPEMLTSPLRVAAPLVRAGWLKGDGGAGRGEDEFVQVGWDEALDRAAGELARVRRDHGDAAIFGGSYGWSSAGRIHHARTLIRRFLYAFGGSTDQVMNYSYGAAQAFIPRMLGTKAAIGSHLTSAESIAAHCDIFLAFGGLPDRTWAVQSGGASTHVHGRFLAQLSRLRLVNISPSKADLDGAEAEWLPIRPNTDTALILALTREVIRAGKHDRAFLDRYTAGFEPFAAYLAGDSDGIEKTADWAAEICGIPAETIRALALSLPGKRVMLAANWALQRARHGEQPFWALAALAAVLGQIGLPGGGFGFGYGSTNGQGNPRFGTPLHGLPMGPNPAKSVIPVARVADMLLDPGGQYRFMGETGTYPDIRLVYWAGGNPFHHHQDLNRLREAFRRPETVIVHECHWTATARHADIVLPATTSLERNDLGGSSREPYLLAMEQLVPPQGEARNDFDIFADLAERLGDRDAFTGGRDEMGWIRQSYGRAVQEMAARGVTLPDFERFWAQGYAEIPAPPETYVMFGDYRADPERHRLNTPSGRIELFQKDLVAETEGRQPGHPAWLDPEEWLGAPLAKRYPLHLLTPQPARKLHGQMEGSAYVAEGKRDGLEPVRISEKAARERGIAEGDILRIFNDRGACHAWAQIDPALHDDVAMLATGSAYDPDGREDRGSNPNVLTRDIGSSEMGQGCAAQSCLVELARLDAPPRPIRSHKPPRIVQRQENGQE</sequence>
<feature type="domain" description="Molybdopterin oxidoreductase" evidence="8">
    <location>
        <begin position="56"/>
        <end position="507"/>
    </location>
</feature>
<dbReference type="RefSeq" id="WP_076694390.1">
    <property type="nucleotide sequence ID" value="NZ_CP015090.1"/>
</dbReference>
<dbReference type="Gene3D" id="3.90.55.10">
    <property type="entry name" value="Dimethylsulfoxide Reductase, domain 3"/>
    <property type="match status" value="1"/>
</dbReference>
<dbReference type="GO" id="GO:0043546">
    <property type="term" value="F:molybdopterin cofactor binding"/>
    <property type="evidence" value="ECO:0007669"/>
    <property type="project" value="InterPro"/>
</dbReference>
<evidence type="ECO:0000256" key="3">
    <source>
        <dbReference type="ARBA" id="ARBA00022505"/>
    </source>
</evidence>
<evidence type="ECO:0000256" key="1">
    <source>
        <dbReference type="ARBA" id="ARBA00001942"/>
    </source>
</evidence>
<keyword evidence="4" id="KW-0479">Metal-binding</keyword>
<evidence type="ECO:0000256" key="6">
    <source>
        <dbReference type="ARBA" id="ARBA00023002"/>
    </source>
</evidence>
<dbReference type="Pfam" id="PF00384">
    <property type="entry name" value="Molybdopterin"/>
    <property type="match status" value="1"/>
</dbReference>
<keyword evidence="5" id="KW-0574">Periplasm</keyword>
<dbReference type="GO" id="GO:0030288">
    <property type="term" value="C:outer membrane-bounded periplasmic space"/>
    <property type="evidence" value="ECO:0007669"/>
    <property type="project" value="TreeGrafter"/>
</dbReference>
<dbReference type="Gene3D" id="3.40.228.10">
    <property type="entry name" value="Dimethylsulfoxide Reductase, domain 2"/>
    <property type="match status" value="1"/>
</dbReference>
<protein>
    <submittedName>
        <fullName evidence="11">Biotin/methionine sulfoxide reductase</fullName>
    </submittedName>
</protein>
<dbReference type="GO" id="GO:0016491">
    <property type="term" value="F:oxidoreductase activity"/>
    <property type="evidence" value="ECO:0007669"/>
    <property type="project" value="UniProtKB-KW"/>
</dbReference>
<geneLocation type="plasmid" evidence="12">
    <name>ppaby2</name>
</geneLocation>
<dbReference type="GO" id="GO:0009055">
    <property type="term" value="F:electron transfer activity"/>
    <property type="evidence" value="ECO:0007669"/>
    <property type="project" value="TreeGrafter"/>
</dbReference>
<feature type="domain" description="Molybdopterin oxidoreductase N-terminal" evidence="10">
    <location>
        <begin position="12"/>
        <end position="50"/>
    </location>
</feature>
<dbReference type="Gene3D" id="2.40.40.20">
    <property type="match status" value="1"/>
</dbReference>
<keyword evidence="12" id="KW-1185">Reference proteome</keyword>
<comment type="similarity">
    <text evidence="2">Belongs to the prokaryotic molybdopterin-containing oxidoreductase family.</text>
</comment>
<dbReference type="EMBL" id="CP015090">
    <property type="protein sequence ID" value="APZ50592.1"/>
    <property type="molecule type" value="Genomic_DNA"/>
</dbReference>
<dbReference type="InterPro" id="IPR050612">
    <property type="entry name" value="Prok_Mopterin_Oxidored"/>
</dbReference>
<dbReference type="InterPro" id="IPR006655">
    <property type="entry name" value="Mopterin_OxRdtase_prok_CS"/>
</dbReference>
<gene>
    <name evidence="11" type="ORF">Ga0080574_TMP258</name>
</gene>
<dbReference type="KEGG" id="paby:Ga0080574_TMP258"/>
<dbReference type="PANTHER" id="PTHR43742:SF10">
    <property type="entry name" value="TRIMETHYLAMINE-N-OXIDE REDUCTASE 2"/>
    <property type="match status" value="1"/>
</dbReference>
<organism evidence="11 12">
    <name type="scientific">Salipiger abyssi</name>
    <dbReference type="NCBI Taxonomy" id="1250539"/>
    <lineage>
        <taxon>Bacteria</taxon>
        <taxon>Pseudomonadati</taxon>
        <taxon>Pseudomonadota</taxon>
        <taxon>Alphaproteobacteria</taxon>
        <taxon>Rhodobacterales</taxon>
        <taxon>Roseobacteraceae</taxon>
        <taxon>Salipiger</taxon>
    </lineage>
</organism>
<dbReference type="InterPro" id="IPR006657">
    <property type="entry name" value="MoPterin_dinucl-bd_dom"/>
</dbReference>
<dbReference type="SUPFAM" id="SSF50692">
    <property type="entry name" value="ADC-like"/>
    <property type="match status" value="1"/>
</dbReference>
<dbReference type="InterPro" id="IPR041460">
    <property type="entry name" value="Molybdopterin_N"/>
</dbReference>
<reference evidence="11 12" key="1">
    <citation type="submission" date="2016-04" db="EMBL/GenBank/DDBJ databases">
        <title>Deep-sea bacteria in the southern Pacific.</title>
        <authorList>
            <person name="Tang K."/>
        </authorList>
    </citation>
    <scope>NUCLEOTIDE SEQUENCE [LARGE SCALE GENOMIC DNA]</scope>
    <source>
        <strain evidence="11 12">JLT2014</strain>
        <plasmid evidence="12">ppaby2</plasmid>
    </source>
</reference>
<dbReference type="Pfam" id="PF18364">
    <property type="entry name" value="Molybdopterin_N"/>
    <property type="match status" value="1"/>
</dbReference>
<evidence type="ECO:0000313" key="11">
    <source>
        <dbReference type="EMBL" id="APZ50592.1"/>
    </source>
</evidence>
<feature type="domain" description="Molybdopterin dinucleotide-binding" evidence="9">
    <location>
        <begin position="623"/>
        <end position="738"/>
    </location>
</feature>
<dbReference type="PANTHER" id="PTHR43742">
    <property type="entry name" value="TRIMETHYLAMINE-N-OXIDE REDUCTASE"/>
    <property type="match status" value="1"/>
</dbReference>
<evidence type="ECO:0000256" key="5">
    <source>
        <dbReference type="ARBA" id="ARBA00022764"/>
    </source>
</evidence>
<evidence type="ECO:0000256" key="7">
    <source>
        <dbReference type="SAM" id="MobiDB-lite"/>
    </source>
</evidence>
<keyword evidence="3" id="KW-0500">Molybdenum</keyword>
<dbReference type="GO" id="GO:0030151">
    <property type="term" value="F:molybdenum ion binding"/>
    <property type="evidence" value="ECO:0007669"/>
    <property type="project" value="TreeGrafter"/>
</dbReference>
<dbReference type="InterPro" id="IPR009010">
    <property type="entry name" value="Asp_de-COase-like_dom_sf"/>
</dbReference>
<dbReference type="Proteomes" id="UP000187059">
    <property type="component" value="Plasmid pPABY2"/>
</dbReference>
<dbReference type="Gene3D" id="3.40.50.740">
    <property type="match status" value="1"/>
</dbReference>
<feature type="region of interest" description="Disordered" evidence="7">
    <location>
        <begin position="747"/>
        <end position="769"/>
    </location>
</feature>
<keyword evidence="11" id="KW-0614">Plasmid</keyword>
<dbReference type="AlphaFoldDB" id="A0A1P8UMF6"/>